<evidence type="ECO:0000256" key="1">
    <source>
        <dbReference type="SAM" id="Phobius"/>
    </source>
</evidence>
<keyword evidence="1" id="KW-0812">Transmembrane</keyword>
<dbReference type="PANTHER" id="PTHR13041:SF3">
    <property type="entry name" value="PROTEIN JTB"/>
    <property type="match status" value="1"/>
</dbReference>
<dbReference type="InterPro" id="IPR008657">
    <property type="entry name" value="JTB"/>
</dbReference>
<accession>A0ABN8Q2P2</accession>
<evidence type="ECO:0000313" key="2">
    <source>
        <dbReference type="EMBL" id="CAH3156037.1"/>
    </source>
</evidence>
<dbReference type="Gene3D" id="3.30.720.220">
    <property type="match status" value="1"/>
</dbReference>
<evidence type="ECO:0000313" key="3">
    <source>
        <dbReference type="Proteomes" id="UP001159405"/>
    </source>
</evidence>
<keyword evidence="1" id="KW-0472">Membrane</keyword>
<keyword evidence="1" id="KW-1133">Transmembrane helix</keyword>
<feature type="transmembrane region" description="Helical" evidence="1">
    <location>
        <begin position="134"/>
        <end position="154"/>
    </location>
</feature>
<reference evidence="2 3" key="1">
    <citation type="submission" date="2022-05" db="EMBL/GenBank/DDBJ databases">
        <authorList>
            <consortium name="Genoscope - CEA"/>
            <person name="William W."/>
        </authorList>
    </citation>
    <scope>NUCLEOTIDE SEQUENCE [LARGE SCALE GENOMIC DNA]</scope>
</reference>
<protein>
    <recommendedName>
        <fullName evidence="4">Protein JTB</fullName>
    </recommendedName>
</protein>
<dbReference type="EMBL" id="CALNXK010000103">
    <property type="protein sequence ID" value="CAH3156037.1"/>
    <property type="molecule type" value="Genomic_DNA"/>
</dbReference>
<dbReference type="Pfam" id="PF05439">
    <property type="entry name" value="JTB"/>
    <property type="match status" value="1"/>
</dbReference>
<sequence length="176" mass="20245">MKQWRIVVIVSGLIILLLIANFSIQIKKRSTKNKENSSRTSSAVADLNTTLRPTVIEYNSTNSLENAKNVPNSKCWKKENTRLIGDCIHCSDYEKQTISGCLEFGNIQQGLCISSNVKFYKSCPHVLQWEEKKFVMFTGLMLLGLICSSLLVWYRQRQLDKVFYQKLQRQVESDTV</sequence>
<feature type="transmembrane region" description="Helical" evidence="1">
    <location>
        <begin position="6"/>
        <end position="24"/>
    </location>
</feature>
<dbReference type="Proteomes" id="UP001159405">
    <property type="component" value="Unassembled WGS sequence"/>
</dbReference>
<gene>
    <name evidence="2" type="ORF">PLOB_00001609</name>
</gene>
<proteinExistence type="predicted"/>
<keyword evidence="3" id="KW-1185">Reference proteome</keyword>
<name>A0ABN8Q2P2_9CNID</name>
<dbReference type="PANTHER" id="PTHR13041">
    <property type="entry name" value="JTB PROTEIN-RELATED"/>
    <property type="match status" value="1"/>
</dbReference>
<comment type="caution">
    <text evidence="2">The sequence shown here is derived from an EMBL/GenBank/DDBJ whole genome shotgun (WGS) entry which is preliminary data.</text>
</comment>
<evidence type="ECO:0008006" key="4">
    <source>
        <dbReference type="Google" id="ProtNLM"/>
    </source>
</evidence>
<organism evidence="2 3">
    <name type="scientific">Porites lobata</name>
    <dbReference type="NCBI Taxonomy" id="104759"/>
    <lineage>
        <taxon>Eukaryota</taxon>
        <taxon>Metazoa</taxon>
        <taxon>Cnidaria</taxon>
        <taxon>Anthozoa</taxon>
        <taxon>Hexacorallia</taxon>
        <taxon>Scleractinia</taxon>
        <taxon>Fungiina</taxon>
        <taxon>Poritidae</taxon>
        <taxon>Porites</taxon>
    </lineage>
</organism>